<reference evidence="2" key="1">
    <citation type="submission" date="2022-10" db="EMBL/GenBank/DDBJ databases">
        <title>The complete genomes of actinobacterial strains from the NBC collection.</title>
        <authorList>
            <person name="Joergensen T.S."/>
            <person name="Alvarez Arevalo M."/>
            <person name="Sterndorff E.B."/>
            <person name="Faurdal D."/>
            <person name="Vuksanovic O."/>
            <person name="Mourched A.-S."/>
            <person name="Charusanti P."/>
            <person name="Shaw S."/>
            <person name="Blin K."/>
            <person name="Weber T."/>
        </authorList>
    </citation>
    <scope>NUCLEOTIDE SEQUENCE</scope>
    <source>
        <strain evidence="2">NBC_01482</strain>
    </source>
</reference>
<dbReference type="EMBL" id="CP109441">
    <property type="protein sequence ID" value="WUV49260.1"/>
    <property type="molecule type" value="Genomic_DNA"/>
</dbReference>
<protein>
    <submittedName>
        <fullName evidence="2">Uncharacterized protein</fullName>
    </submittedName>
</protein>
<gene>
    <name evidence="2" type="ORF">OG563_14290</name>
</gene>
<dbReference type="Proteomes" id="UP001432062">
    <property type="component" value="Chromosome"/>
</dbReference>
<proteinExistence type="predicted"/>
<name>A0ABZ1Z148_9NOCA</name>
<evidence type="ECO:0000313" key="3">
    <source>
        <dbReference type="Proteomes" id="UP001432062"/>
    </source>
</evidence>
<keyword evidence="1" id="KW-0732">Signal</keyword>
<feature type="signal peptide" evidence="1">
    <location>
        <begin position="1"/>
        <end position="25"/>
    </location>
</feature>
<dbReference type="RefSeq" id="WP_329413745.1">
    <property type="nucleotide sequence ID" value="NZ_CP109441.1"/>
</dbReference>
<accession>A0ABZ1Z148</accession>
<sequence length="79" mass="8035">MIRFAGKVCAAVVVAAAIGAAPAWAAPGLPLEPAAQTDTQTEVAQPAPIFVPDSGSAGVYNNFMCQLHTISASVPCMYT</sequence>
<organism evidence="2 3">
    <name type="scientific">Nocardia vinacea</name>
    <dbReference type="NCBI Taxonomy" id="96468"/>
    <lineage>
        <taxon>Bacteria</taxon>
        <taxon>Bacillati</taxon>
        <taxon>Actinomycetota</taxon>
        <taxon>Actinomycetes</taxon>
        <taxon>Mycobacteriales</taxon>
        <taxon>Nocardiaceae</taxon>
        <taxon>Nocardia</taxon>
    </lineage>
</organism>
<keyword evidence="3" id="KW-1185">Reference proteome</keyword>
<evidence type="ECO:0000256" key="1">
    <source>
        <dbReference type="SAM" id="SignalP"/>
    </source>
</evidence>
<feature type="chain" id="PRO_5046056473" evidence="1">
    <location>
        <begin position="26"/>
        <end position="79"/>
    </location>
</feature>
<evidence type="ECO:0000313" key="2">
    <source>
        <dbReference type="EMBL" id="WUV49260.1"/>
    </source>
</evidence>